<organism evidence="2 3">
    <name type="scientific">Pendulispora brunnea</name>
    <dbReference type="NCBI Taxonomy" id="2905690"/>
    <lineage>
        <taxon>Bacteria</taxon>
        <taxon>Pseudomonadati</taxon>
        <taxon>Myxococcota</taxon>
        <taxon>Myxococcia</taxon>
        <taxon>Myxococcales</taxon>
        <taxon>Sorangiineae</taxon>
        <taxon>Pendulisporaceae</taxon>
        <taxon>Pendulispora</taxon>
    </lineage>
</organism>
<feature type="region of interest" description="Disordered" evidence="1">
    <location>
        <begin position="490"/>
        <end position="524"/>
    </location>
</feature>
<dbReference type="Proteomes" id="UP001379533">
    <property type="component" value="Chromosome"/>
</dbReference>
<evidence type="ECO:0000256" key="1">
    <source>
        <dbReference type="SAM" id="MobiDB-lite"/>
    </source>
</evidence>
<accession>A0ABZ2K2W1</accession>
<evidence type="ECO:0000313" key="3">
    <source>
        <dbReference type="Proteomes" id="UP001379533"/>
    </source>
</evidence>
<reference evidence="2 3" key="1">
    <citation type="submission" date="2021-12" db="EMBL/GenBank/DDBJ databases">
        <title>Discovery of the Pendulisporaceae a myxobacterial family with distinct sporulation behavior and unique specialized metabolism.</title>
        <authorList>
            <person name="Garcia R."/>
            <person name="Popoff A."/>
            <person name="Bader C.D."/>
            <person name="Loehr J."/>
            <person name="Walesch S."/>
            <person name="Walt C."/>
            <person name="Boldt J."/>
            <person name="Bunk B."/>
            <person name="Haeckl F.J.F.P.J."/>
            <person name="Gunesch A.P."/>
            <person name="Birkelbach J."/>
            <person name="Nuebel U."/>
            <person name="Pietschmann T."/>
            <person name="Bach T."/>
            <person name="Mueller R."/>
        </authorList>
    </citation>
    <scope>NUCLEOTIDE SEQUENCE [LARGE SCALE GENOMIC DNA]</scope>
    <source>
        <strain evidence="2 3">MSr12523</strain>
    </source>
</reference>
<keyword evidence="3" id="KW-1185">Reference proteome</keyword>
<protein>
    <recommendedName>
        <fullName evidence="4">VWA domain-containing protein</fullName>
    </recommendedName>
</protein>
<gene>
    <name evidence="2" type="ORF">LZC95_41770</name>
</gene>
<evidence type="ECO:0000313" key="2">
    <source>
        <dbReference type="EMBL" id="WXA92967.1"/>
    </source>
</evidence>
<evidence type="ECO:0008006" key="4">
    <source>
        <dbReference type="Google" id="ProtNLM"/>
    </source>
</evidence>
<sequence length="778" mass="85059">MRQTFGGLLLLSLVYVAAGGCLTRPVVHIDPTDNASFTKRVFSSAIDKIDLLFMIDNSASMGDKQEYLRAAIPDLLQRLVTPMCIDEKDPKKVVGPSKNDGQCPAGSKVEFPPVRDMHIGVVTSSLGKRLGNNDCDPASDGSNGLSLHKDDAGHLINRAGPSQVPIEGMKPSNFLAWFPKVEQNKDKSAGPGAVPVESAKTLQEQFQDEVEGIGQLGCGIESQLESWYRFLIQPDPYERLELDGEKKATWVGVDTTILKQRRDFLRPDSLVAVIALSDENDSEIDVRSSSGNGYQFMDSNFGLFRGTATCTTNPDDPNCKSCGRLDPAARDADPNCRKGLYVERNDWGQFIGVRHVHMKQKYGFDPQFPISRYVNGLRSPRVPDRTGEYPTVGNYVGDANCQNPLFAAVLPDGSDVTPATLCNLPPGPRTKELVFYAHIGGVPANLLHYDPNDLEKSRLSVGDWTKILGRDPEHYDYSGIDPHMIESYAPRPEVGHPETEEGNGSDPVHGREWITNTGERNPPVDRQFACTFDRVDLKTGSPSALDCTKAPDNQICDCPSNPNTPRAQVPPVCDPQDVTKQIKAKAYPTIRELQLARLMENQGVVSSICPIHVRRETEDDPLFGYRPAVATIVDRLKDALLNQCLPRQLQIDEGQVACLVLEMLPKPGDASQCDNPAKGLKRPDPKAVKSFLEEEMKTWRAAGAERSGRPDPSTLPICEVIQLPANVDCSKGEAKAGWCYVEGGRCGQAILFSKEGNPPSGALTSLQCIDARTDGGAP</sequence>
<dbReference type="RefSeq" id="WP_394843566.1">
    <property type="nucleotide sequence ID" value="NZ_CP089982.1"/>
</dbReference>
<dbReference type="PROSITE" id="PS51257">
    <property type="entry name" value="PROKAR_LIPOPROTEIN"/>
    <property type="match status" value="1"/>
</dbReference>
<proteinExistence type="predicted"/>
<dbReference type="EMBL" id="CP089982">
    <property type="protein sequence ID" value="WXA92967.1"/>
    <property type="molecule type" value="Genomic_DNA"/>
</dbReference>
<name>A0ABZ2K2W1_9BACT</name>